<dbReference type="InterPro" id="IPR009030">
    <property type="entry name" value="Growth_fac_rcpt_cys_sf"/>
</dbReference>
<accession>A0ABD3X866</accession>
<dbReference type="Proteomes" id="UP001634394">
    <property type="component" value="Unassembled WGS sequence"/>
</dbReference>
<dbReference type="AlphaFoldDB" id="A0ABD3X866"/>
<evidence type="ECO:0000259" key="1">
    <source>
        <dbReference type="Pfam" id="PF01683"/>
    </source>
</evidence>
<name>A0ABD3X866_SINWO</name>
<feature type="non-terminal residue" evidence="2">
    <location>
        <position position="1"/>
    </location>
</feature>
<comment type="caution">
    <text evidence="2">The sequence shown here is derived from an EMBL/GenBank/DDBJ whole genome shotgun (WGS) entry which is preliminary data.</text>
</comment>
<gene>
    <name evidence="2" type="ORF">ACJMK2_028179</name>
</gene>
<dbReference type="InterPro" id="IPR006149">
    <property type="entry name" value="EB_dom"/>
</dbReference>
<organism evidence="2 3">
    <name type="scientific">Sinanodonta woodiana</name>
    <name type="common">Chinese pond mussel</name>
    <name type="synonym">Anodonta woodiana</name>
    <dbReference type="NCBI Taxonomy" id="1069815"/>
    <lineage>
        <taxon>Eukaryota</taxon>
        <taxon>Metazoa</taxon>
        <taxon>Spiralia</taxon>
        <taxon>Lophotrochozoa</taxon>
        <taxon>Mollusca</taxon>
        <taxon>Bivalvia</taxon>
        <taxon>Autobranchia</taxon>
        <taxon>Heteroconchia</taxon>
        <taxon>Palaeoheterodonta</taxon>
        <taxon>Unionida</taxon>
        <taxon>Unionoidea</taxon>
        <taxon>Unionidae</taxon>
        <taxon>Unioninae</taxon>
        <taxon>Sinanodonta</taxon>
    </lineage>
</organism>
<dbReference type="EMBL" id="JBJQND010000003">
    <property type="protein sequence ID" value="KAL3881786.1"/>
    <property type="molecule type" value="Genomic_DNA"/>
</dbReference>
<dbReference type="Gene3D" id="2.10.25.10">
    <property type="entry name" value="Laminin"/>
    <property type="match status" value="1"/>
</dbReference>
<dbReference type="SUPFAM" id="SSF57184">
    <property type="entry name" value="Growth factor receptor domain"/>
    <property type="match status" value="1"/>
</dbReference>
<feature type="domain" description="EB" evidence="1">
    <location>
        <begin position="31"/>
        <end position="87"/>
    </location>
</feature>
<dbReference type="Pfam" id="PF01683">
    <property type="entry name" value="EB"/>
    <property type="match status" value="1"/>
</dbReference>
<evidence type="ECO:0000313" key="3">
    <source>
        <dbReference type="Proteomes" id="UP001634394"/>
    </source>
</evidence>
<proteinExistence type="predicted"/>
<keyword evidence="3" id="KW-1185">Reference proteome</keyword>
<protein>
    <recommendedName>
        <fullName evidence="1">EB domain-containing protein</fullName>
    </recommendedName>
</protein>
<feature type="non-terminal residue" evidence="2">
    <location>
        <position position="89"/>
    </location>
</feature>
<reference evidence="2 3" key="1">
    <citation type="submission" date="2024-11" db="EMBL/GenBank/DDBJ databases">
        <title>Chromosome-level genome assembly of the freshwater bivalve Anodonta woodiana.</title>
        <authorList>
            <person name="Chen X."/>
        </authorList>
    </citation>
    <scope>NUCLEOTIDE SEQUENCE [LARGE SCALE GENOMIC DNA]</scope>
    <source>
        <strain evidence="2">MN2024</strain>
        <tissue evidence="2">Gills</tissue>
    </source>
</reference>
<sequence>ISIGNACYKDDACIDEHARCIYSTNPASCRCMDGYYTHQGSCIPKSALGGTCLSTDHCISDHVICDNIAGLGVCVCSTGYYAHKGLCYG</sequence>
<evidence type="ECO:0000313" key="2">
    <source>
        <dbReference type="EMBL" id="KAL3881786.1"/>
    </source>
</evidence>